<sequence>MTAPAAAAAPAGGQTHDLTGMSVRLLGTAGGPVWYPGTDRAGTSTAVVVDGAVYLFDCGDGSLRRFREAGLGSMATDFAGFENLRTVFLTHLHPDHYLDLPGLLLFAPVLGLTKGAFDTIGLYGPGSRGVLPPVDPRLSEPDLISPAEPLPGTSALVDHMIAGSATSLNESMRDTGRADVRHQVIAHDVALPSSLLVDPNQDTAPSMAPFVVYEDDRVRVSATLVPHGVTFPAFGYRVESEHGVVAISGDTAASSNVVALAADADVLIHEVVDPAWAEGVFPQPRNPRQDALVSKLVDSHTPVGEVGRVADEAGARNLVLSHLSPANWPAGRWRRQVRRKRGLVTVGHDLDLVRVRPGSDRH</sequence>
<dbReference type="Gene3D" id="3.60.15.10">
    <property type="entry name" value="Ribonuclease Z/Hydroxyacylglutathione hydrolase-like"/>
    <property type="match status" value="1"/>
</dbReference>
<dbReference type="CDD" id="cd07719">
    <property type="entry name" value="arylsulfatase_AtsA-like_MBL-fold"/>
    <property type="match status" value="1"/>
</dbReference>
<dbReference type="SUPFAM" id="SSF56281">
    <property type="entry name" value="Metallo-hydrolase/oxidoreductase"/>
    <property type="match status" value="1"/>
</dbReference>
<keyword evidence="1" id="KW-0255">Endonuclease</keyword>
<dbReference type="InterPro" id="IPR036866">
    <property type="entry name" value="RibonucZ/Hydroxyglut_hydro"/>
</dbReference>
<organism evidence="4 5">
    <name type="scientific">Mumia flava</name>
    <dbReference type="NCBI Taxonomy" id="1348852"/>
    <lineage>
        <taxon>Bacteria</taxon>
        <taxon>Bacillati</taxon>
        <taxon>Actinomycetota</taxon>
        <taxon>Actinomycetes</taxon>
        <taxon>Propionibacteriales</taxon>
        <taxon>Nocardioidaceae</taxon>
        <taxon>Mumia</taxon>
    </lineage>
</organism>
<keyword evidence="5" id="KW-1185">Reference proteome</keyword>
<dbReference type="InterPro" id="IPR044094">
    <property type="entry name" value="AtsA-like_MBL-fold"/>
</dbReference>
<evidence type="ECO:0000313" key="5">
    <source>
        <dbReference type="Proteomes" id="UP000230842"/>
    </source>
</evidence>
<protein>
    <submittedName>
        <fullName evidence="4">Ribonuclease BN (tRNA processing enzyme)</fullName>
    </submittedName>
</protein>
<reference evidence="4 5" key="1">
    <citation type="submission" date="2017-11" db="EMBL/GenBank/DDBJ databases">
        <title>Genomic Encyclopedia of Archaeal and Bacterial Type Strains, Phase II (KMG-II): From Individual Species to Whole Genera.</title>
        <authorList>
            <person name="Goeker M."/>
        </authorList>
    </citation>
    <scope>NUCLEOTIDE SEQUENCE [LARGE SCALE GENOMIC DNA]</scope>
    <source>
        <strain evidence="4 5">DSM 27763</strain>
    </source>
</reference>
<evidence type="ECO:0000256" key="1">
    <source>
        <dbReference type="ARBA" id="ARBA00022759"/>
    </source>
</evidence>
<dbReference type="Proteomes" id="UP000230842">
    <property type="component" value="Unassembled WGS sequence"/>
</dbReference>
<comment type="caution">
    <text evidence="4">The sequence shown here is derived from an EMBL/GenBank/DDBJ whole genome shotgun (WGS) entry which is preliminary data.</text>
</comment>
<name>A0A2M9BGW9_9ACTN</name>
<keyword evidence="2" id="KW-0378">Hydrolase</keyword>
<evidence type="ECO:0000313" key="4">
    <source>
        <dbReference type="EMBL" id="PJJ57186.1"/>
    </source>
</evidence>
<dbReference type="EMBL" id="PGEZ01000001">
    <property type="protein sequence ID" value="PJJ57186.1"/>
    <property type="molecule type" value="Genomic_DNA"/>
</dbReference>
<evidence type="ECO:0000259" key="3">
    <source>
        <dbReference type="Pfam" id="PF00753"/>
    </source>
</evidence>
<dbReference type="PANTHER" id="PTHR46018">
    <property type="entry name" value="ZINC PHOSPHODIESTERASE ELAC PROTEIN 1"/>
    <property type="match status" value="1"/>
</dbReference>
<dbReference type="InterPro" id="IPR001279">
    <property type="entry name" value="Metallo-B-lactamas"/>
</dbReference>
<accession>A0A2M9BGW9</accession>
<keyword evidence="1" id="KW-0540">Nuclease</keyword>
<dbReference type="PANTHER" id="PTHR46018:SF2">
    <property type="entry name" value="ZINC PHOSPHODIESTERASE ELAC PROTEIN 1"/>
    <property type="match status" value="1"/>
</dbReference>
<proteinExistence type="predicted"/>
<gene>
    <name evidence="4" type="ORF">CLV56_1410</name>
</gene>
<evidence type="ECO:0000256" key="2">
    <source>
        <dbReference type="ARBA" id="ARBA00022801"/>
    </source>
</evidence>
<dbReference type="AlphaFoldDB" id="A0A2M9BGW9"/>
<feature type="domain" description="Metallo-beta-lactamase" evidence="3">
    <location>
        <begin position="38"/>
        <end position="255"/>
    </location>
</feature>
<dbReference type="Pfam" id="PF00753">
    <property type="entry name" value="Lactamase_B"/>
    <property type="match status" value="1"/>
</dbReference>
<dbReference type="GO" id="GO:0042781">
    <property type="term" value="F:3'-tRNA processing endoribonuclease activity"/>
    <property type="evidence" value="ECO:0007669"/>
    <property type="project" value="TreeGrafter"/>
</dbReference>